<dbReference type="InterPro" id="IPR022496">
    <property type="entry name" value="T6A_TsaB"/>
</dbReference>
<dbReference type="PATRIC" id="fig|1437824.5.peg.1027"/>
<dbReference type="Gene3D" id="3.30.420.40">
    <property type="match status" value="2"/>
</dbReference>
<dbReference type="NCBIfam" id="TIGR03725">
    <property type="entry name" value="T6A_YeaZ"/>
    <property type="match status" value="1"/>
</dbReference>
<accession>W8X8R0</accession>
<dbReference type="GO" id="GO:0002949">
    <property type="term" value="P:tRNA threonylcarbamoyladenosine modification"/>
    <property type="evidence" value="ECO:0007669"/>
    <property type="project" value="InterPro"/>
</dbReference>
<protein>
    <submittedName>
        <fullName evidence="3">TsaB protein</fullName>
    </submittedName>
</protein>
<organism evidence="3 4">
    <name type="scientific">Castellaniella defragrans (strain DSM 12143 / CCUG 39792 / 65Phen)</name>
    <name type="common">Alcaligenes defragrans</name>
    <dbReference type="NCBI Taxonomy" id="1437824"/>
    <lineage>
        <taxon>Bacteria</taxon>
        <taxon>Pseudomonadati</taxon>
        <taxon>Pseudomonadota</taxon>
        <taxon>Betaproteobacteria</taxon>
        <taxon>Burkholderiales</taxon>
        <taxon>Alcaligenaceae</taxon>
        <taxon>Castellaniella</taxon>
    </lineage>
</organism>
<dbReference type="InterPro" id="IPR043129">
    <property type="entry name" value="ATPase_NBD"/>
</dbReference>
<dbReference type="EMBL" id="HG916765">
    <property type="protein sequence ID" value="CDM23510.1"/>
    <property type="molecule type" value="Genomic_DNA"/>
</dbReference>
<feature type="domain" description="Gcp-like" evidence="2">
    <location>
        <begin position="40"/>
        <end position="157"/>
    </location>
</feature>
<dbReference type="KEGG" id="cdn:BN940_05206"/>
<evidence type="ECO:0000259" key="2">
    <source>
        <dbReference type="Pfam" id="PF00814"/>
    </source>
</evidence>
<evidence type="ECO:0000313" key="4">
    <source>
        <dbReference type="Proteomes" id="UP000019805"/>
    </source>
</evidence>
<reference evidence="3 4" key="1">
    <citation type="journal article" date="2014" name="BMC Microbiol.">
        <title>The oxygen-independent metabolism of cyclic monoterpenes in Castellaniella defragrans 65Phen.</title>
        <authorList>
            <person name="Petasch J."/>
            <person name="Disch E.M."/>
            <person name="Markert S."/>
            <person name="Becher D."/>
            <person name="Schweder T."/>
            <person name="Huttel B."/>
            <person name="Reinhardt R."/>
            <person name="Harder J."/>
        </authorList>
    </citation>
    <scope>NUCLEOTIDE SEQUENCE [LARGE SCALE GENOMIC DNA]</scope>
    <source>
        <strain evidence="3">65Phen</strain>
    </source>
</reference>
<dbReference type="Pfam" id="PF00814">
    <property type="entry name" value="TsaD"/>
    <property type="match status" value="1"/>
</dbReference>
<dbReference type="HOGENOM" id="CLU_1040878_0_0_4"/>
<evidence type="ECO:0000256" key="1">
    <source>
        <dbReference type="SAM" id="MobiDB-lite"/>
    </source>
</evidence>
<dbReference type="Proteomes" id="UP000019805">
    <property type="component" value="Chromosome"/>
</dbReference>
<proteinExistence type="predicted"/>
<keyword evidence="4" id="KW-1185">Reference proteome</keyword>
<dbReference type="SUPFAM" id="SSF53067">
    <property type="entry name" value="Actin-like ATPase domain"/>
    <property type="match status" value="2"/>
</dbReference>
<dbReference type="PANTHER" id="PTHR11735:SF11">
    <property type="entry name" value="TRNA THREONYLCARBAMOYLADENOSINE BIOSYNTHESIS PROTEIN TSAB"/>
    <property type="match status" value="1"/>
</dbReference>
<gene>
    <name evidence="3" type="ORF">BN940_05206</name>
</gene>
<dbReference type="InterPro" id="IPR000905">
    <property type="entry name" value="Gcp-like_dom"/>
</dbReference>
<dbReference type="STRING" id="1437824.BN940_05206"/>
<evidence type="ECO:0000313" key="3">
    <source>
        <dbReference type="EMBL" id="CDM23510.1"/>
    </source>
</evidence>
<feature type="compositionally biased region" description="Basic residues" evidence="1">
    <location>
        <begin position="198"/>
        <end position="207"/>
    </location>
</feature>
<dbReference type="RefSeq" id="WP_338075602.1">
    <property type="nucleotide sequence ID" value="NZ_HG916765.1"/>
</dbReference>
<dbReference type="GO" id="GO:0005829">
    <property type="term" value="C:cytosol"/>
    <property type="evidence" value="ECO:0007669"/>
    <property type="project" value="TreeGrafter"/>
</dbReference>
<dbReference type="eggNOG" id="COG1214">
    <property type="taxonomic scope" value="Bacteria"/>
</dbReference>
<sequence length="267" mass="28321">MDDFHILAFETSSTLCGVALLSRTAGRTRLRTAQHEGRGAHAERILPMAQGLLDQAGLARRDLSAIAFGQGPGGFTGLRVACGVAQGLAVALDVPVLPVDSLCAVALQGAGEDPAGVHVVLQDARMNEVYAAAYRAGGADWVTLQAPALLARADVADWAARESAGWGMRAGAAGRRMAMRSTSFPAWRASSKPWARGARPRRRRARTPRPAPSPGWRSRPGGKGGRWTPPWPRPPTCATRSPTPRSSAPAGWGAIPRWMRRPSPCTT</sequence>
<name>W8X8R0_CASD6</name>
<dbReference type="PANTHER" id="PTHR11735">
    <property type="entry name" value="TRNA N6-ADENOSINE THREONYLCARBAMOYLTRANSFERASE"/>
    <property type="match status" value="1"/>
</dbReference>
<dbReference type="AlphaFoldDB" id="W8X8R0"/>
<feature type="region of interest" description="Disordered" evidence="1">
    <location>
        <begin position="182"/>
        <end position="267"/>
    </location>
</feature>